<proteinExistence type="predicted"/>
<evidence type="ECO:0000256" key="4">
    <source>
        <dbReference type="ARBA" id="ARBA00023163"/>
    </source>
</evidence>
<evidence type="ECO:0000313" key="8">
    <source>
        <dbReference type="Proteomes" id="UP001188597"/>
    </source>
</evidence>
<dbReference type="SMART" id="SM01019">
    <property type="entry name" value="B3"/>
    <property type="match status" value="2"/>
</dbReference>
<evidence type="ECO:0000313" key="7">
    <source>
        <dbReference type="EMBL" id="KAK3025450.1"/>
    </source>
</evidence>
<dbReference type="CDD" id="cd10017">
    <property type="entry name" value="B3_DNA"/>
    <property type="match status" value="2"/>
</dbReference>
<dbReference type="EMBL" id="JAVXUP010000548">
    <property type="protein sequence ID" value="KAK3025450.1"/>
    <property type="molecule type" value="Genomic_DNA"/>
</dbReference>
<name>A0AA88WH28_9ASTE</name>
<evidence type="ECO:0000256" key="2">
    <source>
        <dbReference type="ARBA" id="ARBA00023015"/>
    </source>
</evidence>
<dbReference type="AlphaFoldDB" id="A0AA88WH28"/>
<dbReference type="PROSITE" id="PS50863">
    <property type="entry name" value="B3"/>
    <property type="match status" value="2"/>
</dbReference>
<dbReference type="InterPro" id="IPR003340">
    <property type="entry name" value="B3_DNA-bd"/>
</dbReference>
<comment type="subcellular location">
    <subcellularLocation>
        <location evidence="1">Nucleus</location>
    </subcellularLocation>
</comment>
<comment type="caution">
    <text evidence="7">The sequence shown here is derived from an EMBL/GenBank/DDBJ whole genome shotgun (WGS) entry which is preliminary data.</text>
</comment>
<organism evidence="7 8">
    <name type="scientific">Escallonia herrerae</name>
    <dbReference type="NCBI Taxonomy" id="1293975"/>
    <lineage>
        <taxon>Eukaryota</taxon>
        <taxon>Viridiplantae</taxon>
        <taxon>Streptophyta</taxon>
        <taxon>Embryophyta</taxon>
        <taxon>Tracheophyta</taxon>
        <taxon>Spermatophyta</taxon>
        <taxon>Magnoliopsida</taxon>
        <taxon>eudicotyledons</taxon>
        <taxon>Gunneridae</taxon>
        <taxon>Pentapetalae</taxon>
        <taxon>asterids</taxon>
        <taxon>campanulids</taxon>
        <taxon>Escalloniales</taxon>
        <taxon>Escalloniaceae</taxon>
        <taxon>Escallonia</taxon>
    </lineage>
</organism>
<evidence type="ECO:0000256" key="1">
    <source>
        <dbReference type="ARBA" id="ARBA00004123"/>
    </source>
</evidence>
<keyword evidence="2" id="KW-0805">Transcription regulation</keyword>
<protein>
    <recommendedName>
        <fullName evidence="6">TF-B3 domain-containing protein</fullName>
    </recommendedName>
</protein>
<accession>A0AA88WH28</accession>
<dbReference type="PANTHER" id="PTHR31920">
    <property type="entry name" value="B3 DOMAIN-CONTAINING"/>
    <property type="match status" value="1"/>
</dbReference>
<sequence>MGSSRSSSPVKGPQFFKIIDSDIVHYQKLRIPKRFVREHEKNLSSPVFLEVPSGAKWKIELVKSGRDVWLQTGWKEFADYYSIGLWHFLMYEGGSRFQVIIFDTSASEIEYPIGTTTTYDVNDGEKLPEASGRPCKKAKLDGTTKTSIPISFMQEYLTKKLSNVDVTLQVSDGRGYLVNCAISAKNAKFSTGWKQFATDNNLAVGDFCVFELIDDIKKVLKVAIFRAEKDT</sequence>
<dbReference type="GO" id="GO:0003677">
    <property type="term" value="F:DNA binding"/>
    <property type="evidence" value="ECO:0007669"/>
    <property type="project" value="UniProtKB-KW"/>
</dbReference>
<dbReference type="InterPro" id="IPR015300">
    <property type="entry name" value="DNA-bd_pseudobarrel_sf"/>
</dbReference>
<reference evidence="7" key="1">
    <citation type="submission" date="2022-12" db="EMBL/GenBank/DDBJ databases">
        <title>Draft genome assemblies for two species of Escallonia (Escalloniales).</title>
        <authorList>
            <person name="Chanderbali A."/>
            <person name="Dervinis C."/>
            <person name="Anghel I."/>
            <person name="Soltis D."/>
            <person name="Soltis P."/>
            <person name="Zapata F."/>
        </authorList>
    </citation>
    <scope>NUCLEOTIDE SEQUENCE</scope>
    <source>
        <strain evidence="7">UCBG64.0493</strain>
        <tissue evidence="7">Leaf</tissue>
    </source>
</reference>
<gene>
    <name evidence="7" type="ORF">RJ639_041336</name>
</gene>
<keyword evidence="8" id="KW-1185">Reference proteome</keyword>
<dbReference type="SUPFAM" id="SSF101936">
    <property type="entry name" value="DNA-binding pseudobarrel domain"/>
    <property type="match status" value="2"/>
</dbReference>
<dbReference type="Gene3D" id="2.40.330.10">
    <property type="entry name" value="DNA-binding pseudobarrel domain"/>
    <property type="match status" value="2"/>
</dbReference>
<dbReference type="PANTHER" id="PTHR31920:SF108">
    <property type="entry name" value="B3 DOMAIN-CONTAINING TRANSCRIPTION FACTOR VRN1-LIKE"/>
    <property type="match status" value="1"/>
</dbReference>
<keyword evidence="3" id="KW-0238">DNA-binding</keyword>
<keyword evidence="5" id="KW-0539">Nucleus</keyword>
<evidence type="ECO:0000259" key="6">
    <source>
        <dbReference type="PROSITE" id="PS50863"/>
    </source>
</evidence>
<feature type="domain" description="TF-B3" evidence="6">
    <location>
        <begin position="14"/>
        <end position="105"/>
    </location>
</feature>
<dbReference type="Proteomes" id="UP001188597">
    <property type="component" value="Unassembled WGS sequence"/>
</dbReference>
<dbReference type="InterPro" id="IPR050655">
    <property type="entry name" value="Plant_B3_domain"/>
</dbReference>
<evidence type="ECO:0000256" key="5">
    <source>
        <dbReference type="ARBA" id="ARBA00023242"/>
    </source>
</evidence>
<dbReference type="Pfam" id="PF02362">
    <property type="entry name" value="B3"/>
    <property type="match status" value="2"/>
</dbReference>
<evidence type="ECO:0000256" key="3">
    <source>
        <dbReference type="ARBA" id="ARBA00023125"/>
    </source>
</evidence>
<keyword evidence="4" id="KW-0804">Transcription</keyword>
<feature type="domain" description="TF-B3" evidence="6">
    <location>
        <begin position="148"/>
        <end position="228"/>
    </location>
</feature>
<dbReference type="GO" id="GO:0005634">
    <property type="term" value="C:nucleus"/>
    <property type="evidence" value="ECO:0007669"/>
    <property type="project" value="UniProtKB-SubCell"/>
</dbReference>